<keyword evidence="11 12" id="KW-0407">Ion channel</keyword>
<evidence type="ECO:0000256" key="7">
    <source>
        <dbReference type="ARBA" id="ARBA00023053"/>
    </source>
</evidence>
<reference evidence="14" key="1">
    <citation type="submission" date="2021-12" db="EMBL/GenBank/DDBJ databases">
        <authorList>
            <person name="King R."/>
        </authorList>
    </citation>
    <scope>NUCLEOTIDE SEQUENCE</scope>
</reference>
<dbReference type="GO" id="GO:0015280">
    <property type="term" value="F:ligand-gated sodium channel activity"/>
    <property type="evidence" value="ECO:0007669"/>
    <property type="project" value="TreeGrafter"/>
</dbReference>
<feature type="transmembrane region" description="Helical" evidence="13">
    <location>
        <begin position="469"/>
        <end position="494"/>
    </location>
</feature>
<gene>
    <name evidence="14" type="ORF">MELIAE_LOCUS9553</name>
</gene>
<keyword evidence="7" id="KW-0915">Sodium</keyword>
<proteinExistence type="inferred from homology"/>
<evidence type="ECO:0000256" key="6">
    <source>
        <dbReference type="ARBA" id="ARBA00022989"/>
    </source>
</evidence>
<dbReference type="Proteomes" id="UP001154078">
    <property type="component" value="Chromosome 6"/>
</dbReference>
<keyword evidence="6 13" id="KW-1133">Transmembrane helix</keyword>
<evidence type="ECO:0000256" key="9">
    <source>
        <dbReference type="ARBA" id="ARBA00023136"/>
    </source>
</evidence>
<dbReference type="Gene3D" id="1.10.287.820">
    <property type="entry name" value="Acid-sensing ion channel domain"/>
    <property type="match status" value="1"/>
</dbReference>
<name>A0A9P0B9G3_BRAAE</name>
<dbReference type="GO" id="GO:0005886">
    <property type="term" value="C:plasma membrane"/>
    <property type="evidence" value="ECO:0007669"/>
    <property type="project" value="TreeGrafter"/>
</dbReference>
<evidence type="ECO:0000256" key="10">
    <source>
        <dbReference type="ARBA" id="ARBA00023201"/>
    </source>
</evidence>
<keyword evidence="10 12" id="KW-0739">Sodium transport</keyword>
<accession>A0A9P0B9G3</accession>
<comment type="similarity">
    <text evidence="2 12">Belongs to the amiloride-sensitive sodium channel (TC 1.A.6) family.</text>
</comment>
<evidence type="ECO:0000256" key="12">
    <source>
        <dbReference type="RuleBase" id="RU000679"/>
    </source>
</evidence>
<evidence type="ECO:0000256" key="8">
    <source>
        <dbReference type="ARBA" id="ARBA00023065"/>
    </source>
</evidence>
<evidence type="ECO:0000313" key="15">
    <source>
        <dbReference type="Proteomes" id="UP001154078"/>
    </source>
</evidence>
<keyword evidence="8 12" id="KW-0406">Ion transport</keyword>
<dbReference type="PANTHER" id="PTHR11690">
    <property type="entry name" value="AMILORIDE-SENSITIVE SODIUM CHANNEL-RELATED"/>
    <property type="match status" value="1"/>
</dbReference>
<keyword evidence="9 13" id="KW-0472">Membrane</keyword>
<evidence type="ECO:0000256" key="3">
    <source>
        <dbReference type="ARBA" id="ARBA00022448"/>
    </source>
</evidence>
<protein>
    <submittedName>
        <fullName evidence="14">Uncharacterized protein</fullName>
    </submittedName>
</protein>
<dbReference type="PANTHER" id="PTHR11690:SF288">
    <property type="entry name" value="AMILORIDE-SENSITIVE NA+ CHANNEL-RELATED"/>
    <property type="match status" value="1"/>
</dbReference>
<dbReference type="InterPro" id="IPR001873">
    <property type="entry name" value="ENaC"/>
</dbReference>
<organism evidence="14 15">
    <name type="scientific">Brassicogethes aeneus</name>
    <name type="common">Rape pollen beetle</name>
    <name type="synonym">Meligethes aeneus</name>
    <dbReference type="NCBI Taxonomy" id="1431903"/>
    <lineage>
        <taxon>Eukaryota</taxon>
        <taxon>Metazoa</taxon>
        <taxon>Ecdysozoa</taxon>
        <taxon>Arthropoda</taxon>
        <taxon>Hexapoda</taxon>
        <taxon>Insecta</taxon>
        <taxon>Pterygota</taxon>
        <taxon>Neoptera</taxon>
        <taxon>Endopterygota</taxon>
        <taxon>Coleoptera</taxon>
        <taxon>Polyphaga</taxon>
        <taxon>Cucujiformia</taxon>
        <taxon>Nitidulidae</taxon>
        <taxon>Meligethinae</taxon>
        <taxon>Brassicogethes</taxon>
    </lineage>
</organism>
<dbReference type="EMBL" id="OV121137">
    <property type="protein sequence ID" value="CAH0559466.1"/>
    <property type="molecule type" value="Genomic_DNA"/>
</dbReference>
<evidence type="ECO:0000313" key="14">
    <source>
        <dbReference type="EMBL" id="CAH0559466.1"/>
    </source>
</evidence>
<dbReference type="Gene3D" id="1.10.287.770">
    <property type="entry name" value="YojJ-like"/>
    <property type="match status" value="1"/>
</dbReference>
<evidence type="ECO:0000256" key="2">
    <source>
        <dbReference type="ARBA" id="ARBA00007193"/>
    </source>
</evidence>
<keyword evidence="3 12" id="KW-0813">Transport</keyword>
<sequence length="536" mass="63582">MKGLVLYLKEYTKVSSIHGVRYLGQKRTKEEKVVWTVFLCIMFVIGLFLLLSVWKKYERNPTVLEMDQTKTSIYNIPFPAVSICPLVQNTFDDYQRYIEINERAQLHINLTKKELTEYLYWSILLEHSEAYIAANVEELAVDLIEFIKFAQEKLPNPFENMYCVLNDKVYDNCFDLFTPIITELGLCYTFNMLNVNEIYRPEVLTYEFSNHSMQFFDVNKYEYVNNYAQTYPRRPLYSSSLYPLMINMVNEPYPELVEYKLNGYKCIIHDPTELPPFHFDYTLLPFEHVIEMIVEPSGEKTPVNLAKMRPNKRHCQFANERQLKYFQFYSAKACQSECQKNLTLQMCKCSPFYMPALADEPICGPRELSCVNSVKTIMFDIYESSRRNLTCNCQSRCNHVEYAADTIEYKWNVRNDKHFQSYYHTKVAVSVTSKSFTRVHVFFRSNLFIYYKRNDLYDLTTFLSNYGGLFGLFFGISILSLVELFYFFCIRFFCNFQLHGRNWLFPKKEVGVMNKMNIAQLLSQYFKIEEEKKQSS</sequence>
<comment type="subcellular location">
    <subcellularLocation>
        <location evidence="1">Membrane</location>
        <topology evidence="1">Multi-pass membrane protein</topology>
    </subcellularLocation>
</comment>
<dbReference type="OrthoDB" id="6021021at2759"/>
<evidence type="ECO:0000256" key="5">
    <source>
        <dbReference type="ARBA" id="ARBA00022692"/>
    </source>
</evidence>
<evidence type="ECO:0000256" key="11">
    <source>
        <dbReference type="ARBA" id="ARBA00023303"/>
    </source>
</evidence>
<evidence type="ECO:0000256" key="4">
    <source>
        <dbReference type="ARBA" id="ARBA00022461"/>
    </source>
</evidence>
<keyword evidence="5 12" id="KW-0812">Transmembrane</keyword>
<dbReference type="Pfam" id="PF00858">
    <property type="entry name" value="ASC"/>
    <property type="match status" value="1"/>
</dbReference>
<evidence type="ECO:0000256" key="1">
    <source>
        <dbReference type="ARBA" id="ARBA00004141"/>
    </source>
</evidence>
<keyword evidence="15" id="KW-1185">Reference proteome</keyword>
<dbReference type="AlphaFoldDB" id="A0A9P0B9G3"/>
<dbReference type="PRINTS" id="PR01078">
    <property type="entry name" value="AMINACHANNEL"/>
</dbReference>
<feature type="transmembrane region" description="Helical" evidence="13">
    <location>
        <begin position="33"/>
        <end position="54"/>
    </location>
</feature>
<evidence type="ECO:0000256" key="13">
    <source>
        <dbReference type="SAM" id="Phobius"/>
    </source>
</evidence>
<keyword evidence="4 12" id="KW-0894">Sodium channel</keyword>